<dbReference type="InterPro" id="IPR011050">
    <property type="entry name" value="Pectin_lyase_fold/virulence"/>
</dbReference>
<feature type="compositionally biased region" description="Gly residues" evidence="1">
    <location>
        <begin position="795"/>
        <end position="804"/>
    </location>
</feature>
<feature type="region of interest" description="Disordered" evidence="1">
    <location>
        <begin position="784"/>
        <end position="810"/>
    </location>
</feature>
<feature type="region of interest" description="Disordered" evidence="1">
    <location>
        <begin position="1178"/>
        <end position="1211"/>
    </location>
</feature>
<organism evidence="3 4">
    <name type="scientific">Coniochaeta pulveracea</name>
    <dbReference type="NCBI Taxonomy" id="177199"/>
    <lineage>
        <taxon>Eukaryota</taxon>
        <taxon>Fungi</taxon>
        <taxon>Dikarya</taxon>
        <taxon>Ascomycota</taxon>
        <taxon>Pezizomycotina</taxon>
        <taxon>Sordariomycetes</taxon>
        <taxon>Sordariomycetidae</taxon>
        <taxon>Coniochaetales</taxon>
        <taxon>Coniochaetaceae</taxon>
        <taxon>Coniochaeta</taxon>
    </lineage>
</organism>
<feature type="compositionally biased region" description="Low complexity" evidence="1">
    <location>
        <begin position="1191"/>
        <end position="1201"/>
    </location>
</feature>
<dbReference type="InterPro" id="IPR001763">
    <property type="entry name" value="Rhodanese-like_dom"/>
</dbReference>
<comment type="caution">
    <text evidence="3">The sequence shown here is derived from an EMBL/GenBank/DDBJ whole genome shotgun (WGS) entry which is preliminary data.</text>
</comment>
<dbReference type="PROSITE" id="PS50206">
    <property type="entry name" value="RHODANESE_3"/>
    <property type="match status" value="1"/>
</dbReference>
<protein>
    <recommendedName>
        <fullName evidence="2">Rhodanese domain-containing protein</fullName>
    </recommendedName>
</protein>
<keyword evidence="4" id="KW-1185">Reference proteome</keyword>
<feature type="compositionally biased region" description="Acidic residues" evidence="1">
    <location>
        <begin position="979"/>
        <end position="992"/>
    </location>
</feature>
<dbReference type="EMBL" id="QVQW01000032">
    <property type="protein sequence ID" value="RKU44298.1"/>
    <property type="molecule type" value="Genomic_DNA"/>
</dbReference>
<feature type="region of interest" description="Disordered" evidence="1">
    <location>
        <begin position="617"/>
        <end position="640"/>
    </location>
</feature>
<sequence>MSDEAGNNQMGIFMENGSGGFMSDLTFTGGAQGALFGNQQFTARNLKFSNHQKQAMQLLWDWGWTWKGITIENCPVGVYMYTGTDGPEEAALFVDSVFSNVNIGLKLEASLNGGAASLNLFNVVANNVPVMVAYDNGQTLLGGVSGTIVAWGLGKRYDSTDGEDSGVWQAGQYYARTPVISSGLMGGSGIFARSKPQYAELGAGDFVNVKSTYGAKGDGASDDTAALNQAFQASATSGQVAWLPYGVYVVADTVTIPKGAKIVGQLWSNIMASGVKFSDASKPYPVVKVGNVGDIGTVEIQDVMFTVRGATAGAKLVEWNIQESSQGAAAMWGELLPTCPSCFALWLVRRLKKRPTEEQTNWATCDIDSHIRVGGAVGSNLQVADCPKLSGGVKANCVAASMLMHITSKASGYFENNWLWTADHDLETSPGTQIDVFAGRGLLIEGPGPVWLWGTAVEHCVLYQYQLAEASNVFMGMIQTESPYFQPTPNAPQPFTDTGLFPHDPAWGYCDPSSPSCAVSWALRIINSAHVYIYGAGLYSWFQSYDAACIDEHVCQDRIAEIATSSDIWVYNLATKDSVEMISPDGGTSVLGADNHYNYLDVIMAWLGGAGGGPIGGPGGPGGGSGNGTTGGGGGGAGSGGGGVGGGATYNSPTNATVIPFPKTTVKPTNTFTIAGPVVSDIDLTPNDGNENIPQGPGSSVCNSCDLFRLITSTCCGTGGTVENPITVGAGTALPRPMKLPPGFVPNQPITGDDGNTYPAGKPLPQPVTVPVGTIFPVPLDIPGGMPLSTSPNDGTGGSGGGGSDNDDGVNGTLYMTGDFWGGPPEVWCWYPCTILFPPITTTTTWTPPVFTFSTSGVTTTVTPTPETTQKIRVPKVTVSSPPGSDPTKTVQPQPVEKPLCITIHILFVTIKICPPPIPKIHLPPLPLVTIKPLPPGRKPGPTNKDNKPTDDEKEEEEEEDEDEQDEDSDTCPAVFINDDPDDTDVTNDDYPGEGADNTPPGYTPPAAGTGTASTTTISVTVTVTPPTSQPTATPTLGGTTACYDQSTPQSTALWHSHMFEFCHDFEGQVVEADVDADPSSSWLAFWYRWYDNSDDWWTWIGVNANPGCAFEITQSRCNAIMQAMVDKCGAHAGQYRDNCALWNAVPGSKAHGDIPGPVNGHRNPDALLNPPKGATTIGQGPDYPTPKPPVTVTVTQSPTTPSTPPPTSTAPSRVYNVWSVTFVYATGGGNSATIYRVQGYDRLVKETCNRNDAEWDYTQTNAGTDFYHELDNMKVFGDTCTFKASVTSYNGLSRGTKIGALTCKTLPGATCYRGAASSSTCDYATQEEEMYCVWL</sequence>
<dbReference type="Gene3D" id="2.160.20.10">
    <property type="entry name" value="Single-stranded right-handed beta-helix, Pectin lyase-like"/>
    <property type="match status" value="2"/>
</dbReference>
<dbReference type="GO" id="GO:0004650">
    <property type="term" value="F:polygalacturonase activity"/>
    <property type="evidence" value="ECO:0007669"/>
    <property type="project" value="InterPro"/>
</dbReference>
<feature type="region of interest" description="Disordered" evidence="1">
    <location>
        <begin position="932"/>
        <end position="1013"/>
    </location>
</feature>
<dbReference type="InterPro" id="IPR039279">
    <property type="entry name" value="QRT3-like"/>
</dbReference>
<dbReference type="CDD" id="cd23668">
    <property type="entry name" value="GH55_beta13glucanase-like"/>
    <property type="match status" value="1"/>
</dbReference>
<evidence type="ECO:0000256" key="1">
    <source>
        <dbReference type="SAM" id="MobiDB-lite"/>
    </source>
</evidence>
<feature type="compositionally biased region" description="Low complexity" evidence="1">
    <location>
        <begin position="999"/>
        <end position="1013"/>
    </location>
</feature>
<dbReference type="SUPFAM" id="SSF51126">
    <property type="entry name" value="Pectin lyase-like"/>
    <property type="match status" value="2"/>
</dbReference>
<dbReference type="PANTHER" id="PTHR33928:SF2">
    <property type="entry name" value="PECTATE LYASE SUPERFAMILY PROTEIN DOMAIN-CONTAINING PROTEIN-RELATED"/>
    <property type="match status" value="1"/>
</dbReference>
<reference evidence="3 4" key="1">
    <citation type="submission" date="2018-08" db="EMBL/GenBank/DDBJ databases">
        <title>Draft genome of the lignicolous fungus Coniochaeta pulveracea.</title>
        <authorList>
            <person name="Borstlap C.J."/>
            <person name="De Witt R.N."/>
            <person name="Botha A."/>
            <person name="Volschenk H."/>
        </authorList>
    </citation>
    <scope>NUCLEOTIDE SEQUENCE [LARGE SCALE GENOMIC DNA]</scope>
    <source>
        <strain evidence="3 4">CAB683</strain>
    </source>
</reference>
<name>A0A420Y8S3_9PEZI</name>
<proteinExistence type="predicted"/>
<dbReference type="InterPro" id="IPR012334">
    <property type="entry name" value="Pectin_lyas_fold"/>
</dbReference>
<evidence type="ECO:0000313" key="4">
    <source>
        <dbReference type="Proteomes" id="UP000275385"/>
    </source>
</evidence>
<dbReference type="Proteomes" id="UP000275385">
    <property type="component" value="Unassembled WGS sequence"/>
</dbReference>
<evidence type="ECO:0000313" key="3">
    <source>
        <dbReference type="EMBL" id="RKU44298.1"/>
    </source>
</evidence>
<feature type="compositionally biased region" description="Acidic residues" evidence="1">
    <location>
        <begin position="952"/>
        <end position="970"/>
    </location>
</feature>
<evidence type="ECO:0000259" key="2">
    <source>
        <dbReference type="PROSITE" id="PS50206"/>
    </source>
</evidence>
<dbReference type="InterPro" id="IPR024535">
    <property type="entry name" value="RHGA/B-epi-like_pectate_lyase"/>
</dbReference>
<gene>
    <name evidence="3" type="ORF">DL546_003955</name>
</gene>
<dbReference type="PANTHER" id="PTHR33928">
    <property type="entry name" value="POLYGALACTURONASE QRT3"/>
    <property type="match status" value="1"/>
</dbReference>
<accession>A0A420Y8S3</accession>
<dbReference type="Pfam" id="PF12708">
    <property type="entry name" value="Pect-lyase_RHGA_epim"/>
    <property type="match status" value="2"/>
</dbReference>
<feature type="domain" description="Rhodanese" evidence="2">
    <location>
        <begin position="509"/>
        <end position="550"/>
    </location>
</feature>
<dbReference type="OrthoDB" id="5985073at2759"/>
<dbReference type="STRING" id="177199.A0A420Y8S3"/>